<gene>
    <name evidence="3" type="ORF">PILCRDRAFT_813073</name>
</gene>
<feature type="coiled-coil region" evidence="1">
    <location>
        <begin position="80"/>
        <end position="142"/>
    </location>
</feature>
<dbReference type="HOGENOM" id="CLU_045708_0_0_1"/>
<dbReference type="EMBL" id="KN832975">
    <property type="protein sequence ID" value="KIM89156.1"/>
    <property type="molecule type" value="Genomic_DNA"/>
</dbReference>
<proteinExistence type="predicted"/>
<evidence type="ECO:0000256" key="1">
    <source>
        <dbReference type="SAM" id="Coils"/>
    </source>
</evidence>
<feature type="compositionally biased region" description="Polar residues" evidence="2">
    <location>
        <begin position="248"/>
        <end position="280"/>
    </location>
</feature>
<dbReference type="STRING" id="765440.A0A0C3GES8"/>
<protein>
    <submittedName>
        <fullName evidence="3">Uncharacterized protein</fullName>
    </submittedName>
</protein>
<evidence type="ECO:0000313" key="3">
    <source>
        <dbReference type="EMBL" id="KIM89156.1"/>
    </source>
</evidence>
<organism evidence="3 4">
    <name type="scientific">Piloderma croceum (strain F 1598)</name>
    <dbReference type="NCBI Taxonomy" id="765440"/>
    <lineage>
        <taxon>Eukaryota</taxon>
        <taxon>Fungi</taxon>
        <taxon>Dikarya</taxon>
        <taxon>Basidiomycota</taxon>
        <taxon>Agaricomycotina</taxon>
        <taxon>Agaricomycetes</taxon>
        <taxon>Agaricomycetidae</taxon>
        <taxon>Atheliales</taxon>
        <taxon>Atheliaceae</taxon>
        <taxon>Piloderma</taxon>
    </lineage>
</organism>
<reference evidence="4" key="2">
    <citation type="submission" date="2015-01" db="EMBL/GenBank/DDBJ databases">
        <title>Evolutionary Origins and Diversification of the Mycorrhizal Mutualists.</title>
        <authorList>
            <consortium name="DOE Joint Genome Institute"/>
            <consortium name="Mycorrhizal Genomics Consortium"/>
            <person name="Kohler A."/>
            <person name="Kuo A."/>
            <person name="Nagy L.G."/>
            <person name="Floudas D."/>
            <person name="Copeland A."/>
            <person name="Barry K.W."/>
            <person name="Cichocki N."/>
            <person name="Veneault-Fourrey C."/>
            <person name="LaButti K."/>
            <person name="Lindquist E.A."/>
            <person name="Lipzen A."/>
            <person name="Lundell T."/>
            <person name="Morin E."/>
            <person name="Murat C."/>
            <person name="Riley R."/>
            <person name="Ohm R."/>
            <person name="Sun H."/>
            <person name="Tunlid A."/>
            <person name="Henrissat B."/>
            <person name="Grigoriev I.V."/>
            <person name="Hibbett D.S."/>
            <person name="Martin F."/>
        </authorList>
    </citation>
    <scope>NUCLEOTIDE SEQUENCE [LARGE SCALE GENOMIC DNA]</scope>
    <source>
        <strain evidence="4">F 1598</strain>
    </source>
</reference>
<feature type="compositionally biased region" description="Low complexity" evidence="2">
    <location>
        <begin position="420"/>
        <end position="431"/>
    </location>
</feature>
<feature type="compositionally biased region" description="Basic residues" evidence="2">
    <location>
        <begin position="210"/>
        <end position="225"/>
    </location>
</feature>
<dbReference type="OrthoDB" id="3269067at2759"/>
<dbReference type="AlphaFoldDB" id="A0A0C3GES8"/>
<feature type="compositionally biased region" description="Acidic residues" evidence="2">
    <location>
        <begin position="361"/>
        <end position="375"/>
    </location>
</feature>
<dbReference type="InParanoid" id="A0A0C3GES8"/>
<feature type="region of interest" description="Disordered" evidence="2">
    <location>
        <begin position="167"/>
        <end position="453"/>
    </location>
</feature>
<evidence type="ECO:0000256" key="2">
    <source>
        <dbReference type="SAM" id="MobiDB-lite"/>
    </source>
</evidence>
<sequence>MATTNSPPTLLISNAIATLSKSLNAALAKAEDDARVEITRAAAETREALRERDDIRKSLHESQLEEQAWKQEVGVWKAKMEKVEMANKHQTETISQLRQEARQWQDQCIRLEETSRDWKEQFLRVEQERQMLLARIDELVAEKMIYSTQASISAPFYTPNSNYNEIAEPSTSSATTKRASTSSNPFQTNGRSVLPPNPTDQISPSENLHKNAHHATQRSKTSRLRPQRDQETEQVTTPSHLTKDATRPPSQKSSATKTPRHQTQTHDTSRSQQRRASSPTRIARQEKRSEPRQQVIRRVTTTFEVPVKEEEIDDDEYVESASASTSVHSADLSPTTEVLHARKVKSSQQKARQQSKRSVREEDDDSYVEEEEEEGGESHVHAVSSEEEDDELMMGAEDNRKEVYGTHRVAATATPVRPNGTSTVSRSGGSSTKKRKQAVGRASGGSATKARRL</sequence>
<name>A0A0C3GES8_PILCF</name>
<feature type="compositionally biased region" description="Low complexity" evidence="2">
    <location>
        <begin position="170"/>
        <end position="183"/>
    </location>
</feature>
<keyword evidence="4" id="KW-1185">Reference proteome</keyword>
<accession>A0A0C3GES8</accession>
<evidence type="ECO:0000313" key="4">
    <source>
        <dbReference type="Proteomes" id="UP000054166"/>
    </source>
</evidence>
<keyword evidence="1" id="KW-0175">Coiled coil</keyword>
<dbReference type="Proteomes" id="UP000054166">
    <property type="component" value="Unassembled WGS sequence"/>
</dbReference>
<reference evidence="3 4" key="1">
    <citation type="submission" date="2014-04" db="EMBL/GenBank/DDBJ databases">
        <authorList>
            <consortium name="DOE Joint Genome Institute"/>
            <person name="Kuo A."/>
            <person name="Tarkka M."/>
            <person name="Buscot F."/>
            <person name="Kohler A."/>
            <person name="Nagy L.G."/>
            <person name="Floudas D."/>
            <person name="Copeland A."/>
            <person name="Barry K.W."/>
            <person name="Cichocki N."/>
            <person name="Veneault-Fourrey C."/>
            <person name="LaButti K."/>
            <person name="Lindquist E.A."/>
            <person name="Lipzen A."/>
            <person name="Lundell T."/>
            <person name="Morin E."/>
            <person name="Murat C."/>
            <person name="Sun H."/>
            <person name="Tunlid A."/>
            <person name="Henrissat B."/>
            <person name="Grigoriev I.V."/>
            <person name="Hibbett D.S."/>
            <person name="Martin F."/>
            <person name="Nordberg H.P."/>
            <person name="Cantor M.N."/>
            <person name="Hua S.X."/>
        </authorList>
    </citation>
    <scope>NUCLEOTIDE SEQUENCE [LARGE SCALE GENOMIC DNA]</scope>
    <source>
        <strain evidence="3 4">F 1598</strain>
    </source>
</reference>
<feature type="compositionally biased region" description="Polar residues" evidence="2">
    <location>
        <begin position="321"/>
        <end position="336"/>
    </location>
</feature>